<gene>
    <name evidence="1" type="ORF">NDU88_006770</name>
</gene>
<keyword evidence="2" id="KW-1185">Reference proteome</keyword>
<protein>
    <submittedName>
        <fullName evidence="1">Uncharacterized protein</fullName>
    </submittedName>
</protein>
<reference evidence="1" key="1">
    <citation type="journal article" date="2022" name="bioRxiv">
        <title>Sequencing and chromosome-scale assembly of the giantPleurodeles waltlgenome.</title>
        <authorList>
            <person name="Brown T."/>
            <person name="Elewa A."/>
            <person name="Iarovenko S."/>
            <person name="Subramanian E."/>
            <person name="Araus A.J."/>
            <person name="Petzold A."/>
            <person name="Susuki M."/>
            <person name="Suzuki K.-i.T."/>
            <person name="Hayashi T."/>
            <person name="Toyoda A."/>
            <person name="Oliveira C."/>
            <person name="Osipova E."/>
            <person name="Leigh N.D."/>
            <person name="Simon A."/>
            <person name="Yun M.H."/>
        </authorList>
    </citation>
    <scope>NUCLEOTIDE SEQUENCE</scope>
    <source>
        <strain evidence="1">20211129_DDA</strain>
        <tissue evidence="1">Liver</tissue>
    </source>
</reference>
<organism evidence="1 2">
    <name type="scientific">Pleurodeles waltl</name>
    <name type="common">Iberian ribbed newt</name>
    <dbReference type="NCBI Taxonomy" id="8319"/>
    <lineage>
        <taxon>Eukaryota</taxon>
        <taxon>Metazoa</taxon>
        <taxon>Chordata</taxon>
        <taxon>Craniata</taxon>
        <taxon>Vertebrata</taxon>
        <taxon>Euteleostomi</taxon>
        <taxon>Amphibia</taxon>
        <taxon>Batrachia</taxon>
        <taxon>Caudata</taxon>
        <taxon>Salamandroidea</taxon>
        <taxon>Salamandridae</taxon>
        <taxon>Pleurodelinae</taxon>
        <taxon>Pleurodeles</taxon>
    </lineage>
</organism>
<accession>A0AAV7WYI2</accession>
<dbReference type="EMBL" id="JANPWB010000001">
    <property type="protein sequence ID" value="KAJ1219199.1"/>
    <property type="molecule type" value="Genomic_DNA"/>
</dbReference>
<evidence type="ECO:0000313" key="1">
    <source>
        <dbReference type="EMBL" id="KAJ1219199.1"/>
    </source>
</evidence>
<proteinExistence type="predicted"/>
<name>A0AAV7WYI2_PLEWA</name>
<evidence type="ECO:0000313" key="2">
    <source>
        <dbReference type="Proteomes" id="UP001066276"/>
    </source>
</evidence>
<sequence>MAAQTAPPCSASSPADPPALEAADRILLEITTVGRRLEEMDYKISDLMVASSSIRDDIAGFRETVHDLDQRLTTMEGQVAALPNHEAELRFLQTKVIDLEDRSRRANVHFFGILVHKEGSDIKTFLKSVLPELTGLEFSLPLEFQRVHRIVPLHKATPASPVLSSHVFCAMSRLARSSQQPNPKAHTLCRDTRLEWQ</sequence>
<dbReference type="Gene3D" id="3.30.70.1820">
    <property type="entry name" value="L1 transposable element, RRM domain"/>
    <property type="match status" value="1"/>
</dbReference>
<comment type="caution">
    <text evidence="1">The sequence shown here is derived from an EMBL/GenBank/DDBJ whole genome shotgun (WGS) entry which is preliminary data.</text>
</comment>
<dbReference type="Proteomes" id="UP001066276">
    <property type="component" value="Chromosome 1_1"/>
</dbReference>
<dbReference type="AlphaFoldDB" id="A0AAV7WYI2"/>